<reference evidence="8" key="2">
    <citation type="submission" date="2015-03" db="UniProtKB">
        <authorList>
            <consortium name="EnsemblPlants"/>
        </authorList>
    </citation>
    <scope>IDENTIFICATION</scope>
</reference>
<protein>
    <recommendedName>
        <fullName evidence="7">Disease resistance N-terminal domain-containing protein</fullName>
    </recommendedName>
</protein>
<keyword evidence="3" id="KW-0677">Repeat</keyword>
<evidence type="ECO:0000259" key="7">
    <source>
        <dbReference type="Pfam" id="PF18052"/>
    </source>
</evidence>
<evidence type="ECO:0000256" key="5">
    <source>
        <dbReference type="ARBA" id="ARBA00022821"/>
    </source>
</evidence>
<dbReference type="eggNOG" id="KOG4658">
    <property type="taxonomic scope" value="Eukaryota"/>
</dbReference>
<keyword evidence="5" id="KW-0611">Plant defense</keyword>
<evidence type="ECO:0000256" key="3">
    <source>
        <dbReference type="ARBA" id="ARBA00022737"/>
    </source>
</evidence>
<keyword evidence="9" id="KW-1185">Reference proteome</keyword>
<dbReference type="Pfam" id="PF18052">
    <property type="entry name" value="Rx_N"/>
    <property type="match status" value="1"/>
</dbReference>
<keyword evidence="6" id="KW-0175">Coiled coil</keyword>
<name>A0A0D3HM19_9ORYZ</name>
<dbReference type="AlphaFoldDB" id="A0A0D3HM19"/>
<dbReference type="PaxDb" id="65489-OBART11G14150.1"/>
<dbReference type="EnsemblPlants" id="OBART11G14150.1">
    <property type="protein sequence ID" value="OBART11G14150.1"/>
    <property type="gene ID" value="OBART11G14150"/>
</dbReference>
<evidence type="ECO:0000313" key="8">
    <source>
        <dbReference type="EnsemblPlants" id="OBART11G14150.1"/>
    </source>
</evidence>
<dbReference type="Proteomes" id="UP000026960">
    <property type="component" value="Chromosome 11"/>
</dbReference>
<dbReference type="HOGENOM" id="CLU_1838177_0_0_1"/>
<dbReference type="InterPro" id="IPR041118">
    <property type="entry name" value="Rx_N"/>
</dbReference>
<sequence length="140" mass="15882">MRLLARCLSKKLVRNATPSEVPPIDNLSSLLPAAAAAGSSRGLDALEELRTLERTMRRIHATLRDAEQRWNIREESAAKLRLEELKELAYDAEDVVEEYEYEVNRRKVEALDRLAAVRGGGGKRKREEICLNPEQTLRVS</sequence>
<dbReference type="GO" id="GO:0000166">
    <property type="term" value="F:nucleotide binding"/>
    <property type="evidence" value="ECO:0007669"/>
    <property type="project" value="UniProtKB-KW"/>
</dbReference>
<accession>A0A0D3HM19</accession>
<evidence type="ECO:0000256" key="2">
    <source>
        <dbReference type="ARBA" id="ARBA00022614"/>
    </source>
</evidence>
<feature type="domain" description="Disease resistance N-terminal" evidence="7">
    <location>
        <begin position="30"/>
        <end position="109"/>
    </location>
</feature>
<dbReference type="Gramene" id="OBART11G14150.1">
    <property type="protein sequence ID" value="OBART11G14150.1"/>
    <property type="gene ID" value="OBART11G14150"/>
</dbReference>
<dbReference type="Gene3D" id="1.20.5.4130">
    <property type="match status" value="1"/>
</dbReference>
<keyword evidence="2" id="KW-0433">Leucine-rich repeat</keyword>
<comment type="similarity">
    <text evidence="1">Belongs to the disease resistance NB-LRR family.</text>
</comment>
<keyword evidence="4" id="KW-0547">Nucleotide-binding</keyword>
<organism evidence="8">
    <name type="scientific">Oryza barthii</name>
    <dbReference type="NCBI Taxonomy" id="65489"/>
    <lineage>
        <taxon>Eukaryota</taxon>
        <taxon>Viridiplantae</taxon>
        <taxon>Streptophyta</taxon>
        <taxon>Embryophyta</taxon>
        <taxon>Tracheophyta</taxon>
        <taxon>Spermatophyta</taxon>
        <taxon>Magnoliopsida</taxon>
        <taxon>Liliopsida</taxon>
        <taxon>Poales</taxon>
        <taxon>Poaceae</taxon>
        <taxon>BOP clade</taxon>
        <taxon>Oryzoideae</taxon>
        <taxon>Oryzeae</taxon>
        <taxon>Oryzinae</taxon>
        <taxon>Oryza</taxon>
    </lineage>
</organism>
<reference evidence="8" key="1">
    <citation type="journal article" date="2009" name="Rice">
        <title>De Novo Next Generation Sequencing of Plant Genomes.</title>
        <authorList>
            <person name="Rounsley S."/>
            <person name="Marri P.R."/>
            <person name="Yu Y."/>
            <person name="He R."/>
            <person name="Sisneros N."/>
            <person name="Goicoechea J.L."/>
            <person name="Lee S.J."/>
            <person name="Angelova A."/>
            <person name="Kudrna D."/>
            <person name="Luo M."/>
            <person name="Affourtit J."/>
            <person name="Desany B."/>
            <person name="Knight J."/>
            <person name="Niazi F."/>
            <person name="Egholm M."/>
            <person name="Wing R.A."/>
        </authorList>
    </citation>
    <scope>NUCLEOTIDE SEQUENCE [LARGE SCALE GENOMIC DNA]</scope>
    <source>
        <strain evidence="8">cv. IRGC 105608</strain>
    </source>
</reference>
<evidence type="ECO:0000256" key="1">
    <source>
        <dbReference type="ARBA" id="ARBA00008894"/>
    </source>
</evidence>
<dbReference type="STRING" id="65489.A0A0D3HM19"/>
<feature type="coiled-coil region" evidence="6">
    <location>
        <begin position="49"/>
        <end position="102"/>
    </location>
</feature>
<evidence type="ECO:0000256" key="6">
    <source>
        <dbReference type="SAM" id="Coils"/>
    </source>
</evidence>
<proteinExistence type="inferred from homology"/>
<evidence type="ECO:0000256" key="4">
    <source>
        <dbReference type="ARBA" id="ARBA00022741"/>
    </source>
</evidence>
<dbReference type="GO" id="GO:0006952">
    <property type="term" value="P:defense response"/>
    <property type="evidence" value="ECO:0007669"/>
    <property type="project" value="UniProtKB-KW"/>
</dbReference>
<evidence type="ECO:0000313" key="9">
    <source>
        <dbReference type="Proteomes" id="UP000026960"/>
    </source>
</evidence>